<proteinExistence type="predicted"/>
<dbReference type="Proteomes" id="UP000256727">
    <property type="component" value="Unassembled WGS sequence"/>
</dbReference>
<dbReference type="InterPro" id="IPR053714">
    <property type="entry name" value="Iso_Racemase_Enz_sf"/>
</dbReference>
<reference evidence="1 2" key="1">
    <citation type="submission" date="2018-07" db="EMBL/GenBank/DDBJ databases">
        <title>Sequencing the genomes of 1000 actinobacteria strains.</title>
        <authorList>
            <person name="Klenk H.-P."/>
        </authorList>
    </citation>
    <scope>NUCLEOTIDE SEQUENCE [LARGE SCALE GENOMIC DNA]</scope>
    <source>
        <strain evidence="1 2">DSM 14442</strain>
    </source>
</reference>
<dbReference type="EMBL" id="QREH01000001">
    <property type="protein sequence ID" value="REE02701.1"/>
    <property type="molecule type" value="Genomic_DNA"/>
</dbReference>
<dbReference type="InterPro" id="IPR026286">
    <property type="entry name" value="MaiA/AMDase"/>
</dbReference>
<sequence length="252" mass="27482">MDLSDIDFDGPVTQRGIGVIAPFDLALERELWRWTPLDVSLHLARTPFEPVPVSLEMAELVSEKRHVQSATRDVLGVDPEVVAYLCTSGSFIHGLGYESELRRSILEAGAPDAVTTSGALAEAVRALGLRRVSVITPYDADLTDRLVAFLGELGVTVPQCHYLGLGGGIWRVNYRTVAELILAADTPDSEAVFVSCTNLPTYDIIEPLERRLGKPVLTANQLTVWACLGRMGLPMVGPGRWLADVFREESPT</sequence>
<dbReference type="RefSeq" id="WP_115930953.1">
    <property type="nucleotide sequence ID" value="NZ_QREH01000001.1"/>
</dbReference>
<dbReference type="OrthoDB" id="4537983at2"/>
<name>A0A3D9L8L4_9MICC</name>
<dbReference type="AlphaFoldDB" id="A0A3D9L8L4"/>
<protein>
    <submittedName>
        <fullName evidence="1">Maleate isomerase</fullName>
    </submittedName>
</protein>
<keyword evidence="2" id="KW-1185">Reference proteome</keyword>
<comment type="caution">
    <text evidence="1">The sequence shown here is derived from an EMBL/GenBank/DDBJ whole genome shotgun (WGS) entry which is preliminary data.</text>
</comment>
<dbReference type="PANTHER" id="PTHR40267">
    <property type="entry name" value="BLR3294 PROTEIN"/>
    <property type="match status" value="1"/>
</dbReference>
<evidence type="ECO:0000313" key="2">
    <source>
        <dbReference type="Proteomes" id="UP000256727"/>
    </source>
</evidence>
<accession>A0A3D9L8L4</accession>
<dbReference type="PIRSF" id="PIRSF015736">
    <property type="entry name" value="MI"/>
    <property type="match status" value="1"/>
</dbReference>
<dbReference type="GO" id="GO:0016853">
    <property type="term" value="F:isomerase activity"/>
    <property type="evidence" value="ECO:0007669"/>
    <property type="project" value="UniProtKB-KW"/>
</dbReference>
<gene>
    <name evidence="1" type="ORF">C8E99_0478</name>
</gene>
<dbReference type="Gene3D" id="3.40.50.12500">
    <property type="match status" value="1"/>
</dbReference>
<dbReference type="Pfam" id="PF17645">
    <property type="entry name" value="Amdase"/>
    <property type="match status" value="1"/>
</dbReference>
<dbReference type="PANTHER" id="PTHR40267:SF1">
    <property type="entry name" value="BLR3294 PROTEIN"/>
    <property type="match status" value="1"/>
</dbReference>
<keyword evidence="1" id="KW-0413">Isomerase</keyword>
<organism evidence="1 2">
    <name type="scientific">Citricoccus muralis</name>
    <dbReference type="NCBI Taxonomy" id="169134"/>
    <lineage>
        <taxon>Bacteria</taxon>
        <taxon>Bacillati</taxon>
        <taxon>Actinomycetota</taxon>
        <taxon>Actinomycetes</taxon>
        <taxon>Micrococcales</taxon>
        <taxon>Micrococcaceae</taxon>
        <taxon>Citricoccus</taxon>
    </lineage>
</organism>
<evidence type="ECO:0000313" key="1">
    <source>
        <dbReference type="EMBL" id="REE02701.1"/>
    </source>
</evidence>